<feature type="domain" description="Metallo-beta-lactamase" evidence="1">
    <location>
        <begin position="10"/>
        <end position="209"/>
    </location>
</feature>
<dbReference type="InterPro" id="IPR001279">
    <property type="entry name" value="Metallo-B-lactamas"/>
</dbReference>
<dbReference type="SMART" id="SM00849">
    <property type="entry name" value="Lactamase_B"/>
    <property type="match status" value="1"/>
</dbReference>
<name>A0A6H1UJD7_9GAMM</name>
<keyword evidence="3" id="KW-1185">Reference proteome</keyword>
<dbReference type="EMBL" id="CP051180">
    <property type="protein sequence ID" value="QIZ78938.1"/>
    <property type="molecule type" value="Genomic_DNA"/>
</dbReference>
<accession>A0A6H1UJD7</accession>
<dbReference type="InterPro" id="IPR036866">
    <property type="entry name" value="RibonucZ/Hydroxyglut_hydro"/>
</dbReference>
<dbReference type="PANTHER" id="PTHR42951">
    <property type="entry name" value="METALLO-BETA-LACTAMASE DOMAIN-CONTAINING"/>
    <property type="match status" value="1"/>
</dbReference>
<dbReference type="SUPFAM" id="SSF56281">
    <property type="entry name" value="Metallo-hydrolase/oxidoreductase"/>
    <property type="match status" value="1"/>
</dbReference>
<evidence type="ECO:0000313" key="3">
    <source>
        <dbReference type="Proteomes" id="UP000501602"/>
    </source>
</evidence>
<keyword evidence="2" id="KW-0378">Hydrolase</keyword>
<protein>
    <submittedName>
        <fullName evidence="2">MBL fold metallo-hydrolase</fullName>
    </submittedName>
</protein>
<gene>
    <name evidence="2" type="ORF">HER31_15440</name>
</gene>
<dbReference type="KEGG" id="fes:HER31_15440"/>
<evidence type="ECO:0000313" key="2">
    <source>
        <dbReference type="EMBL" id="QIZ78938.1"/>
    </source>
</evidence>
<dbReference type="InterPro" id="IPR050855">
    <property type="entry name" value="NDM-1-like"/>
</dbReference>
<reference evidence="2 3" key="1">
    <citation type="submission" date="2020-04" db="EMBL/GenBank/DDBJ databases">
        <title>Ferrimonas sp. S7 isolated from sea water.</title>
        <authorList>
            <person name="Bae S.S."/>
            <person name="Baek K."/>
        </authorList>
    </citation>
    <scope>NUCLEOTIDE SEQUENCE [LARGE SCALE GENOMIC DNA]</scope>
    <source>
        <strain evidence="2 3">S7</strain>
    </source>
</reference>
<proteinExistence type="predicted"/>
<sequence>MQLHTVKGYIQSIYIAEYAQGVMLLDGCCRADVGTVLRFVRDELKRPVTDLRLVMVTHMHPDHAGGAHRLRQLTGCVVATGYTERSWYQGVDGWLMHLSDIFLGLWMANRMGRPLKNIWYERTLRPDLVVADGDNLPQFPEWSVVATPGHTNGDISLWHQPSHRIYVADLIIKVRDDYRTPWPIFYPNRYRDSVAKVEQMQPAAVLLAHGGEIATEPHHRCFAVETPKVPKTHWRAIKLKFQNSLSRSEHAEHK</sequence>
<dbReference type="Pfam" id="PF00753">
    <property type="entry name" value="Lactamase_B"/>
    <property type="match status" value="1"/>
</dbReference>
<dbReference type="Proteomes" id="UP000501602">
    <property type="component" value="Chromosome"/>
</dbReference>
<organism evidence="2 3">
    <name type="scientific">Ferrimonas lipolytica</name>
    <dbReference type="NCBI Taxonomy" id="2724191"/>
    <lineage>
        <taxon>Bacteria</taxon>
        <taxon>Pseudomonadati</taxon>
        <taxon>Pseudomonadota</taxon>
        <taxon>Gammaproteobacteria</taxon>
        <taxon>Alteromonadales</taxon>
        <taxon>Ferrimonadaceae</taxon>
        <taxon>Ferrimonas</taxon>
    </lineage>
</organism>
<dbReference type="GO" id="GO:0016787">
    <property type="term" value="F:hydrolase activity"/>
    <property type="evidence" value="ECO:0007669"/>
    <property type="project" value="UniProtKB-KW"/>
</dbReference>
<dbReference type="AlphaFoldDB" id="A0A6H1UJD7"/>
<evidence type="ECO:0000259" key="1">
    <source>
        <dbReference type="SMART" id="SM00849"/>
    </source>
</evidence>
<dbReference type="Gene3D" id="3.60.15.10">
    <property type="entry name" value="Ribonuclease Z/Hydroxyacylglutathione hydrolase-like"/>
    <property type="match status" value="1"/>
</dbReference>